<organism evidence="4 5">
    <name type="scientific">Microbacterium panaciterrae</name>
    <dbReference type="NCBI Taxonomy" id="985759"/>
    <lineage>
        <taxon>Bacteria</taxon>
        <taxon>Bacillati</taxon>
        <taxon>Actinomycetota</taxon>
        <taxon>Actinomycetes</taxon>
        <taxon>Micrococcales</taxon>
        <taxon>Microbacteriaceae</taxon>
        <taxon>Microbacterium</taxon>
    </lineage>
</organism>
<keyword evidence="1" id="KW-0175">Coiled coil</keyword>
<dbReference type="NCBIfam" id="NF033542">
    <property type="entry name" value="transpos_IS110"/>
    <property type="match status" value="1"/>
</dbReference>
<name>A0ABP8PRV0_9MICO</name>
<evidence type="ECO:0000256" key="1">
    <source>
        <dbReference type="SAM" id="Coils"/>
    </source>
</evidence>
<dbReference type="Proteomes" id="UP001500731">
    <property type="component" value="Unassembled WGS sequence"/>
</dbReference>
<feature type="domain" description="Transposase IS110-like N-terminal" evidence="2">
    <location>
        <begin position="60"/>
        <end position="205"/>
    </location>
</feature>
<dbReference type="InterPro" id="IPR003346">
    <property type="entry name" value="Transposase_20"/>
</dbReference>
<dbReference type="EMBL" id="BAABGP010000022">
    <property type="protein sequence ID" value="GAA4490349.1"/>
    <property type="molecule type" value="Genomic_DNA"/>
</dbReference>
<reference evidence="5" key="1">
    <citation type="journal article" date="2019" name="Int. J. Syst. Evol. Microbiol.">
        <title>The Global Catalogue of Microorganisms (GCM) 10K type strain sequencing project: providing services to taxonomists for standard genome sequencing and annotation.</title>
        <authorList>
            <consortium name="The Broad Institute Genomics Platform"/>
            <consortium name="The Broad Institute Genome Sequencing Center for Infectious Disease"/>
            <person name="Wu L."/>
            <person name="Ma J."/>
        </authorList>
    </citation>
    <scope>NUCLEOTIDE SEQUENCE [LARGE SCALE GENOMIC DNA]</scope>
    <source>
        <strain evidence="5">JCM 17839</strain>
    </source>
</reference>
<comment type="caution">
    <text evidence="4">The sequence shown here is derived from an EMBL/GenBank/DDBJ whole genome shotgun (WGS) entry which is preliminary data.</text>
</comment>
<dbReference type="Pfam" id="PF01548">
    <property type="entry name" value="DEDD_Tnp_IS110"/>
    <property type="match status" value="1"/>
</dbReference>
<proteinExistence type="predicted"/>
<dbReference type="Pfam" id="PF02371">
    <property type="entry name" value="Transposase_20"/>
    <property type="match status" value="1"/>
</dbReference>
<feature type="domain" description="Transposase IS116/IS110/IS902 C-terminal" evidence="3">
    <location>
        <begin position="281"/>
        <end position="364"/>
    </location>
</feature>
<dbReference type="InterPro" id="IPR002525">
    <property type="entry name" value="Transp_IS110-like_N"/>
</dbReference>
<sequence length="404" mass="44615">MPGPVQPSHRRDGRDLIGACYNKPVSVLSNRHVGDFTTHRMKDGRTSMTNQQLERMVVGGVDTHKLTHHAAALDAATGQLLDDQEFPATSAGYAQMLTWLLTHGMVLKVGIEGTGSFGAGLHRHLHNSNITVTEVLRPNRQDRRARGKSDPIDAINAARAALSGTASTIPKDREGFVEAVRLIRATRRSAVRARRVAIQQIHGILWSAPEELRERLTGYDRAALVTRCAKLRPPTHLPLHDPAVTARRMLRRLARRVQQLDEEIADANTELEIILRQHTPTLMNIFGVGAEAAGQILTTAGENLDRLHSEAALARICGVAPIPASSGNTTRHRLHRGGDRAANSAIHLIVINRLRWHAPTRAYVAKRTAEGKTKKEIIRCLKRAVVRELYRALRTDLKNALDDA</sequence>
<evidence type="ECO:0000313" key="5">
    <source>
        <dbReference type="Proteomes" id="UP001500731"/>
    </source>
</evidence>
<accession>A0ABP8PRV0</accession>
<evidence type="ECO:0000259" key="2">
    <source>
        <dbReference type="Pfam" id="PF01548"/>
    </source>
</evidence>
<feature type="coiled-coil region" evidence="1">
    <location>
        <begin position="243"/>
        <end position="277"/>
    </location>
</feature>
<evidence type="ECO:0000313" key="4">
    <source>
        <dbReference type="EMBL" id="GAA4490349.1"/>
    </source>
</evidence>
<dbReference type="PANTHER" id="PTHR33055:SF16">
    <property type="entry name" value="TRANSPOSASE FOR INSERTION SEQUENCE ELEMENT IS1547"/>
    <property type="match status" value="1"/>
</dbReference>
<evidence type="ECO:0000259" key="3">
    <source>
        <dbReference type="Pfam" id="PF02371"/>
    </source>
</evidence>
<dbReference type="PANTHER" id="PTHR33055">
    <property type="entry name" value="TRANSPOSASE FOR INSERTION SEQUENCE ELEMENT IS1111A"/>
    <property type="match status" value="1"/>
</dbReference>
<keyword evidence="5" id="KW-1185">Reference proteome</keyword>
<gene>
    <name evidence="4" type="ORF">GCM10023171_32680</name>
</gene>
<dbReference type="InterPro" id="IPR047650">
    <property type="entry name" value="Transpos_IS110"/>
</dbReference>
<protein>
    <submittedName>
        <fullName evidence="4">IS110 family transposase</fullName>
    </submittedName>
</protein>